<evidence type="ECO:0000313" key="2">
    <source>
        <dbReference type="Proteomes" id="UP000241447"/>
    </source>
</evidence>
<evidence type="ECO:0000313" key="1">
    <source>
        <dbReference type="EMBL" id="AVW90641.1"/>
    </source>
</evidence>
<proteinExistence type="predicted"/>
<dbReference type="AlphaFoldDB" id="A0A2R4M0G2"/>
<accession>A0A2R4M0G2</accession>
<gene>
    <name evidence="1" type="ORF">DA792_05675</name>
</gene>
<dbReference type="KEGG" id="cbak:DA792_05675"/>
<sequence>MSITDDVKVDTRISPALHPGVVEQIDGYGDDTKDVLAATMTAFSTAYEGIRSVWNAREKVEQDTSKTADARLLQLDGFAQKKLDAISRTFDSTNNTIKKQINFLEGELAQPIEQKATGGVAAEIRAFAKALPQDKLHKFMADSIANGDVTTVGAVLGGPAYLSGLTPDFQKTYLKQWNTQHRPDVAKRLHVLQQAQAM</sequence>
<dbReference type="Proteomes" id="UP000241447">
    <property type="component" value="Chromosome"/>
</dbReference>
<organism evidence="1 2">
    <name type="scientific">Celeribacter baekdonensis</name>
    <dbReference type="NCBI Taxonomy" id="875171"/>
    <lineage>
        <taxon>Bacteria</taxon>
        <taxon>Pseudomonadati</taxon>
        <taxon>Pseudomonadota</taxon>
        <taxon>Alphaproteobacteria</taxon>
        <taxon>Rhodobacterales</taxon>
        <taxon>Roseobacteraceae</taxon>
        <taxon>Celeribacter</taxon>
    </lineage>
</organism>
<dbReference type="RefSeq" id="WP_107718869.1">
    <property type="nucleotide sequence ID" value="NZ_CP028475.1"/>
</dbReference>
<protein>
    <submittedName>
        <fullName evidence="1">Uncharacterized protein</fullName>
    </submittedName>
</protein>
<dbReference type="OrthoDB" id="7872247at2"/>
<reference evidence="1 2" key="1">
    <citation type="submission" date="2018-03" db="EMBL/GenBank/DDBJ databases">
        <title>The Complete Genome of Celeribacter baekdonensis strain LH4, a Thiosulfate-Oxidizing Alphaproteobacterium Isolated from Gulf of Mexico Continental Slope Sediments.</title>
        <authorList>
            <person name="Flood B.E."/>
            <person name="Bailey J.V."/>
            <person name="Leprich D."/>
        </authorList>
    </citation>
    <scope>NUCLEOTIDE SEQUENCE [LARGE SCALE GENOMIC DNA]</scope>
    <source>
        <strain evidence="1 2">LH4</strain>
    </source>
</reference>
<name>A0A2R4M0G2_9RHOB</name>
<dbReference type="EMBL" id="CP028475">
    <property type="protein sequence ID" value="AVW90641.1"/>
    <property type="molecule type" value="Genomic_DNA"/>
</dbReference>